<reference evidence="3 4" key="1">
    <citation type="submission" date="2016-04" db="EMBL/GenBank/DDBJ databases">
        <authorList>
            <person name="Evans L.H."/>
            <person name="Alamgir A."/>
            <person name="Owens N."/>
            <person name="Weber N.D."/>
            <person name="Virtaneva K."/>
            <person name="Barbian K."/>
            <person name="Babar A."/>
            <person name="Rosenke K."/>
        </authorList>
    </citation>
    <scope>NUCLEOTIDE SEQUENCE [LARGE SCALE GENOMIC DNA]</scope>
    <source>
        <strain evidence="3">NIES-2108</strain>
    </source>
</reference>
<sequence>MHKTKSSKTDSSIYSNSLALNSSPQLAHRPFGSEIQKASVAAKTPTDIENEGFAEKQMEATGLSIQAKSGSITSEGQERLTVLQAKMKELLNSRLEHATRFGHNIANIPLRKQDTPIQAKLTIGQPGDKYEQEADETARQVVQRIHQQSNQQVQRETVTEEEELQTKPVENIQHQELPEDEELQMKPMVQRVADGGMAASADVEAGIQSARGGGQSLAYSIREPMEQAFGADFSGVRVHTDSQAAQLNQSIQAKAFTTGQDVFFRQGAYQPGSRGGQELLAHELTHVVQQGGGNGIQPLLDKDANRPIEEAIQQKEVAQPKLLHEARSKPTAAQNLKLAPSAASYFAPVIQREILIGDTRYKPYNEQLLGDIYNLARPYINQWGKMDEIFQRNSKSATRIAKNNYLDQDGESVNGLRNDMRAMLRKYNGIKAFDNNQDLARQVVQDVKLRLLGMENVIGVDHQDGQFSEANDEPTVGRTGKTKTLRIYRTMSAANWNNYTQSNDLGNILYGHGGSLGQAMHYFAMSKRDAKDDVLVEFEFSNKAQNLMNYTQISRGGEGGAPRDNKLTGKSEQNDIMGLDQSIFSVNLHKSKDLIKQLNPQVKLIDRAS</sequence>
<feature type="compositionally biased region" description="Basic and acidic residues" evidence="1">
    <location>
        <begin position="561"/>
        <end position="572"/>
    </location>
</feature>
<feature type="region of interest" description="Disordered" evidence="1">
    <location>
        <begin position="150"/>
        <end position="177"/>
    </location>
</feature>
<gene>
    <name evidence="3" type="ORF">A6769_28775</name>
</gene>
<evidence type="ECO:0000313" key="3">
    <source>
        <dbReference type="EMBL" id="RCJ32153.1"/>
    </source>
</evidence>
<dbReference type="Pfam" id="PF13699">
    <property type="entry name" value="eCIS_core"/>
    <property type="match status" value="1"/>
</dbReference>
<proteinExistence type="predicted"/>
<organism evidence="3 4">
    <name type="scientific">Nostoc punctiforme NIES-2108</name>
    <dbReference type="NCBI Taxonomy" id="1356359"/>
    <lineage>
        <taxon>Bacteria</taxon>
        <taxon>Bacillati</taxon>
        <taxon>Cyanobacteriota</taxon>
        <taxon>Cyanophyceae</taxon>
        <taxon>Nostocales</taxon>
        <taxon>Nostocaceae</taxon>
        <taxon>Nostoc</taxon>
    </lineage>
</organism>
<comment type="caution">
    <text evidence="3">The sequence shown here is derived from an EMBL/GenBank/DDBJ whole genome shotgun (WGS) entry which is preliminary data.</text>
</comment>
<evidence type="ECO:0000259" key="2">
    <source>
        <dbReference type="Pfam" id="PF13699"/>
    </source>
</evidence>
<dbReference type="AlphaFoldDB" id="A0A367R8Y6"/>
<evidence type="ECO:0000313" key="4">
    <source>
        <dbReference type="Proteomes" id="UP000252085"/>
    </source>
</evidence>
<name>A0A367R8Y6_NOSPU</name>
<feature type="domain" description="eCIS core" evidence="2">
    <location>
        <begin position="218"/>
        <end position="293"/>
    </location>
</feature>
<protein>
    <recommendedName>
        <fullName evidence="2">eCIS core domain-containing protein</fullName>
    </recommendedName>
</protein>
<feature type="region of interest" description="Disordered" evidence="1">
    <location>
        <begin position="553"/>
        <end position="572"/>
    </location>
</feature>
<evidence type="ECO:0000256" key="1">
    <source>
        <dbReference type="SAM" id="MobiDB-lite"/>
    </source>
</evidence>
<accession>A0A367R8Y6</accession>
<dbReference type="EMBL" id="LXQE01000168">
    <property type="protein sequence ID" value="RCJ32153.1"/>
    <property type="molecule type" value="Genomic_DNA"/>
</dbReference>
<dbReference type="Proteomes" id="UP000252085">
    <property type="component" value="Unassembled WGS sequence"/>
</dbReference>
<dbReference type="InterPro" id="IPR025295">
    <property type="entry name" value="eCIS_core_dom"/>
</dbReference>